<evidence type="ECO:0000256" key="1">
    <source>
        <dbReference type="SAM" id="MobiDB-lite"/>
    </source>
</evidence>
<dbReference type="AlphaFoldDB" id="A0A4Y7TAQ9"/>
<dbReference type="EMBL" id="QPFP01000020">
    <property type="protein sequence ID" value="TEB31081.1"/>
    <property type="molecule type" value="Genomic_DNA"/>
</dbReference>
<feature type="region of interest" description="Disordered" evidence="1">
    <location>
        <begin position="1"/>
        <end position="20"/>
    </location>
</feature>
<accession>A0A4Y7TAQ9</accession>
<evidence type="ECO:0000313" key="2">
    <source>
        <dbReference type="EMBL" id="TEB31081.1"/>
    </source>
</evidence>
<feature type="compositionally biased region" description="Polar residues" evidence="1">
    <location>
        <begin position="1"/>
        <end position="12"/>
    </location>
</feature>
<gene>
    <name evidence="2" type="ORF">FA13DRAFT_1733048</name>
</gene>
<name>A0A4Y7TAQ9_COPMI</name>
<sequence>MAEQQSTPNPSDDPNEVEIPFDSVGLTIKHAQDRDETKLGELRVSGLDGEHWKSFELYEASPGKWRMSSRIEFPPGVAGIRCAVNWEGGEGYTVIPAGRPGRGGDIPEGDVELGNAGKMLNAQLALPASSREPIQIAVPQCKRLLGDLLL</sequence>
<proteinExistence type="predicted"/>
<keyword evidence="3" id="KW-1185">Reference proteome</keyword>
<reference evidence="2 3" key="1">
    <citation type="journal article" date="2019" name="Nat. Ecol. Evol.">
        <title>Megaphylogeny resolves global patterns of mushroom evolution.</title>
        <authorList>
            <person name="Varga T."/>
            <person name="Krizsan K."/>
            <person name="Foldi C."/>
            <person name="Dima B."/>
            <person name="Sanchez-Garcia M."/>
            <person name="Sanchez-Ramirez S."/>
            <person name="Szollosi G.J."/>
            <person name="Szarkandi J.G."/>
            <person name="Papp V."/>
            <person name="Albert L."/>
            <person name="Andreopoulos W."/>
            <person name="Angelini C."/>
            <person name="Antonin V."/>
            <person name="Barry K.W."/>
            <person name="Bougher N.L."/>
            <person name="Buchanan P."/>
            <person name="Buyck B."/>
            <person name="Bense V."/>
            <person name="Catcheside P."/>
            <person name="Chovatia M."/>
            <person name="Cooper J."/>
            <person name="Damon W."/>
            <person name="Desjardin D."/>
            <person name="Finy P."/>
            <person name="Geml J."/>
            <person name="Haridas S."/>
            <person name="Hughes K."/>
            <person name="Justo A."/>
            <person name="Karasinski D."/>
            <person name="Kautmanova I."/>
            <person name="Kiss B."/>
            <person name="Kocsube S."/>
            <person name="Kotiranta H."/>
            <person name="LaButti K.M."/>
            <person name="Lechner B.E."/>
            <person name="Liimatainen K."/>
            <person name="Lipzen A."/>
            <person name="Lukacs Z."/>
            <person name="Mihaltcheva S."/>
            <person name="Morgado L.N."/>
            <person name="Niskanen T."/>
            <person name="Noordeloos M.E."/>
            <person name="Ohm R.A."/>
            <person name="Ortiz-Santana B."/>
            <person name="Ovrebo C."/>
            <person name="Racz N."/>
            <person name="Riley R."/>
            <person name="Savchenko A."/>
            <person name="Shiryaev A."/>
            <person name="Soop K."/>
            <person name="Spirin V."/>
            <person name="Szebenyi C."/>
            <person name="Tomsovsky M."/>
            <person name="Tulloss R.E."/>
            <person name="Uehling J."/>
            <person name="Grigoriev I.V."/>
            <person name="Vagvolgyi C."/>
            <person name="Papp T."/>
            <person name="Martin F.M."/>
            <person name="Miettinen O."/>
            <person name="Hibbett D.S."/>
            <person name="Nagy L.G."/>
        </authorList>
    </citation>
    <scope>NUCLEOTIDE SEQUENCE [LARGE SCALE GENOMIC DNA]</scope>
    <source>
        <strain evidence="2 3">FP101781</strain>
    </source>
</reference>
<protein>
    <submittedName>
        <fullName evidence="2">Uncharacterized protein</fullName>
    </submittedName>
</protein>
<dbReference type="Proteomes" id="UP000298030">
    <property type="component" value="Unassembled WGS sequence"/>
</dbReference>
<comment type="caution">
    <text evidence="2">The sequence shown here is derived from an EMBL/GenBank/DDBJ whole genome shotgun (WGS) entry which is preliminary data.</text>
</comment>
<organism evidence="2 3">
    <name type="scientific">Coprinellus micaceus</name>
    <name type="common">Glistening ink-cap mushroom</name>
    <name type="synonym">Coprinus micaceus</name>
    <dbReference type="NCBI Taxonomy" id="71717"/>
    <lineage>
        <taxon>Eukaryota</taxon>
        <taxon>Fungi</taxon>
        <taxon>Dikarya</taxon>
        <taxon>Basidiomycota</taxon>
        <taxon>Agaricomycotina</taxon>
        <taxon>Agaricomycetes</taxon>
        <taxon>Agaricomycetidae</taxon>
        <taxon>Agaricales</taxon>
        <taxon>Agaricineae</taxon>
        <taxon>Psathyrellaceae</taxon>
        <taxon>Coprinellus</taxon>
    </lineage>
</organism>
<evidence type="ECO:0000313" key="3">
    <source>
        <dbReference type="Proteomes" id="UP000298030"/>
    </source>
</evidence>